<feature type="domain" description="Nucleotidyl transferase" evidence="1">
    <location>
        <begin position="10"/>
        <end position="231"/>
    </location>
</feature>
<protein>
    <submittedName>
        <fullName evidence="2">Nucleotidyltransferase-like protein</fullName>
    </submittedName>
</protein>
<name>A0A2P8E147_9ACTN</name>
<dbReference type="AlphaFoldDB" id="A0A2P8E147"/>
<comment type="caution">
    <text evidence="2">The sequence shown here is derived from an EMBL/GenBank/DDBJ whole genome shotgun (WGS) entry which is preliminary data.</text>
</comment>
<dbReference type="Pfam" id="PF00483">
    <property type="entry name" value="NTP_transferase"/>
    <property type="match status" value="1"/>
</dbReference>
<dbReference type="Gene3D" id="3.90.550.10">
    <property type="entry name" value="Spore Coat Polysaccharide Biosynthesis Protein SpsA, Chain A"/>
    <property type="match status" value="1"/>
</dbReference>
<keyword evidence="2" id="KW-0808">Transferase</keyword>
<dbReference type="InterPro" id="IPR029044">
    <property type="entry name" value="Nucleotide-diphossugar_trans"/>
</dbReference>
<evidence type="ECO:0000313" key="3">
    <source>
        <dbReference type="Proteomes" id="UP000243528"/>
    </source>
</evidence>
<dbReference type="CDD" id="cd04181">
    <property type="entry name" value="NTP_transferase"/>
    <property type="match status" value="1"/>
</dbReference>
<dbReference type="PANTHER" id="PTHR22572">
    <property type="entry name" value="SUGAR-1-PHOSPHATE GUANYL TRANSFERASE"/>
    <property type="match status" value="1"/>
</dbReference>
<dbReference type="RefSeq" id="WP_106537586.1">
    <property type="nucleotide sequence ID" value="NZ_ML142902.1"/>
</dbReference>
<dbReference type="InterPro" id="IPR005835">
    <property type="entry name" value="NTP_transferase_dom"/>
</dbReference>
<sequence>MASAAAVRQAVILAGGTGSRLRPYTDTVPKAMIEIAGRCIIDHQIEWLAEAGVRDVIVSAGHLSDVLSDHLAAAGQPLRVRVVVEEEPLGRGGGLKFAGSHLPEPEHTWFALNSDIWTRFDLQAMAAHHVERHAVATIGLARPRMPWGVVEVDEFGRVADFVEAPPSPYPINGGIYVFAAEMLDLLPGVGDHERSTFPLLAKQRRLAGFPIEGYWRAIDTPKDVSEAAKDIGATSP</sequence>
<organism evidence="2 3">
    <name type="scientific">Haloactinopolyspora alba</name>
    <dbReference type="NCBI Taxonomy" id="648780"/>
    <lineage>
        <taxon>Bacteria</taxon>
        <taxon>Bacillati</taxon>
        <taxon>Actinomycetota</taxon>
        <taxon>Actinomycetes</taxon>
        <taxon>Jiangellales</taxon>
        <taxon>Jiangellaceae</taxon>
        <taxon>Haloactinopolyspora</taxon>
    </lineage>
</organism>
<gene>
    <name evidence="2" type="ORF">CLV30_10881</name>
</gene>
<dbReference type="OrthoDB" id="9801810at2"/>
<evidence type="ECO:0000259" key="1">
    <source>
        <dbReference type="Pfam" id="PF00483"/>
    </source>
</evidence>
<reference evidence="2 3" key="1">
    <citation type="submission" date="2018-03" db="EMBL/GenBank/DDBJ databases">
        <title>Genomic Encyclopedia of Archaeal and Bacterial Type Strains, Phase II (KMG-II): from individual species to whole genera.</title>
        <authorList>
            <person name="Goeker M."/>
        </authorList>
    </citation>
    <scope>NUCLEOTIDE SEQUENCE [LARGE SCALE GENOMIC DNA]</scope>
    <source>
        <strain evidence="2 3">DSM 45211</strain>
    </source>
</reference>
<keyword evidence="3" id="KW-1185">Reference proteome</keyword>
<dbReference type="Proteomes" id="UP000243528">
    <property type="component" value="Unassembled WGS sequence"/>
</dbReference>
<dbReference type="InterPro" id="IPR050486">
    <property type="entry name" value="Mannose-1P_guanyltransferase"/>
</dbReference>
<proteinExistence type="predicted"/>
<accession>A0A2P8E147</accession>
<dbReference type="SUPFAM" id="SSF53448">
    <property type="entry name" value="Nucleotide-diphospho-sugar transferases"/>
    <property type="match status" value="1"/>
</dbReference>
<evidence type="ECO:0000313" key="2">
    <source>
        <dbReference type="EMBL" id="PSL03169.1"/>
    </source>
</evidence>
<dbReference type="EMBL" id="PYGE01000008">
    <property type="protein sequence ID" value="PSL03169.1"/>
    <property type="molecule type" value="Genomic_DNA"/>
</dbReference>
<dbReference type="GO" id="GO:0016740">
    <property type="term" value="F:transferase activity"/>
    <property type="evidence" value="ECO:0007669"/>
    <property type="project" value="UniProtKB-KW"/>
</dbReference>